<dbReference type="GO" id="GO:0008887">
    <property type="term" value="F:glycerate kinase activity"/>
    <property type="evidence" value="ECO:0007669"/>
    <property type="project" value="UniProtKB-EC"/>
</dbReference>
<dbReference type="InterPro" id="IPR018193">
    <property type="entry name" value="Glyc_kinase_flavodox-like_fold"/>
</dbReference>
<evidence type="ECO:0000313" key="6">
    <source>
        <dbReference type="Proteomes" id="UP001565200"/>
    </source>
</evidence>
<dbReference type="Pfam" id="PF02595">
    <property type="entry name" value="Gly_kinase"/>
    <property type="match status" value="2"/>
</dbReference>
<keyword evidence="3 4" id="KW-0418">Kinase</keyword>
<dbReference type="InterPro" id="IPR004381">
    <property type="entry name" value="Glycerate_kinase"/>
</dbReference>
<keyword evidence="6" id="KW-1185">Reference proteome</keyword>
<dbReference type="PIRSF" id="PIRSF006078">
    <property type="entry name" value="GlxK"/>
    <property type="match status" value="1"/>
</dbReference>
<dbReference type="EMBL" id="JBCLPP010000004">
    <property type="protein sequence ID" value="MEY8244449.1"/>
    <property type="molecule type" value="Genomic_DNA"/>
</dbReference>
<evidence type="ECO:0000256" key="1">
    <source>
        <dbReference type="ARBA" id="ARBA00006284"/>
    </source>
</evidence>
<dbReference type="Proteomes" id="UP001565200">
    <property type="component" value="Unassembled WGS sequence"/>
</dbReference>
<dbReference type="NCBIfam" id="TIGR00045">
    <property type="entry name" value="glycerate kinase"/>
    <property type="match status" value="2"/>
</dbReference>
<dbReference type="Gene3D" id="3.40.50.10350">
    <property type="entry name" value="Glycerate kinase, domain 1"/>
    <property type="match status" value="1"/>
</dbReference>
<gene>
    <name evidence="5" type="ORF">AAK873_02300</name>
</gene>
<dbReference type="InterPro" id="IPR018197">
    <property type="entry name" value="Glycerate_kinase_RE-like"/>
</dbReference>
<comment type="caution">
    <text evidence="5">The sequence shown here is derived from an EMBL/GenBank/DDBJ whole genome shotgun (WGS) entry which is preliminary data.</text>
</comment>
<evidence type="ECO:0000256" key="2">
    <source>
        <dbReference type="ARBA" id="ARBA00022679"/>
    </source>
</evidence>
<organism evidence="5 6">
    <name type="scientific">Heminiphilus faecis</name>
    <dbReference type="NCBI Taxonomy" id="2601703"/>
    <lineage>
        <taxon>Bacteria</taxon>
        <taxon>Pseudomonadati</taxon>
        <taxon>Bacteroidota</taxon>
        <taxon>Bacteroidia</taxon>
        <taxon>Bacteroidales</taxon>
        <taxon>Muribaculaceae</taxon>
        <taxon>Heminiphilus</taxon>
    </lineage>
</organism>
<dbReference type="Gene3D" id="3.90.1510.10">
    <property type="entry name" value="Glycerate kinase, domain 2"/>
    <property type="match status" value="1"/>
</dbReference>
<comment type="similarity">
    <text evidence="1 4">Belongs to the glycerate kinase type-1 family.</text>
</comment>
<dbReference type="SUPFAM" id="SSF110738">
    <property type="entry name" value="Glycerate kinase I"/>
    <property type="match status" value="1"/>
</dbReference>
<evidence type="ECO:0000256" key="3">
    <source>
        <dbReference type="ARBA" id="ARBA00022777"/>
    </source>
</evidence>
<accession>A0ABV4CWH8</accession>
<dbReference type="RefSeq" id="WP_121698316.1">
    <property type="nucleotide sequence ID" value="NZ_JBCLPP010000004.1"/>
</dbReference>
<protein>
    <submittedName>
        <fullName evidence="5">Glycerate kinase</fullName>
        <ecNumber evidence="5">2.7.1.31</ecNumber>
    </submittedName>
</protein>
<name>A0ABV4CWH8_9BACT</name>
<dbReference type="PANTHER" id="PTHR21599">
    <property type="entry name" value="GLYCERATE KINASE"/>
    <property type="match status" value="1"/>
</dbReference>
<dbReference type="EC" id="2.7.1.31" evidence="5"/>
<dbReference type="InterPro" id="IPR036129">
    <property type="entry name" value="Glycerate_kinase_sf"/>
</dbReference>
<sequence length="354" mass="36860">MKIVVCPDSFKGSLTAAQASEAIKEGISSVCPDYHVVTLPLADGGEGTSSVIASITGGTAIVTDTINAIGENITATYYIINRGKKKTALIDVAAASGLTLVSPQRRDVMTASSYGTGVLIKNAYERGCRDFIIGLGGSATCDAGTGIMEALGPDMPAIASDISVTLLCDVDNPLYGPKGAANVFAPQKGATPRQVALLDERLRQWNIKTILDTGRNVAGQHGAGAAGGIGAMFMAYFNTTTKAGIDAVLDMYGFDSVIADADLVITGEGCIDSQTLHGKVGMGVLRRCNVHRVPVIAMGGSVEYGDLPDNAGFTAVFSIVPGIMTLEQAVDATEARRNLAETSRQIIRIIRSRL</sequence>
<keyword evidence="2 4" id="KW-0808">Transferase</keyword>
<evidence type="ECO:0000256" key="4">
    <source>
        <dbReference type="PIRNR" id="PIRNR006078"/>
    </source>
</evidence>
<proteinExistence type="inferred from homology"/>
<reference evidence="5 6" key="1">
    <citation type="submission" date="2024-03" db="EMBL/GenBank/DDBJ databases">
        <title>Mouse gut bacterial collection (mGBC) of GemPharmatech.</title>
        <authorList>
            <person name="He Y."/>
            <person name="Dong L."/>
            <person name="Wu D."/>
            <person name="Gao X."/>
            <person name="Lin Z."/>
        </authorList>
    </citation>
    <scope>NUCLEOTIDE SEQUENCE [LARGE SCALE GENOMIC DNA]</scope>
    <source>
        <strain evidence="5 6">54-13</strain>
    </source>
</reference>
<evidence type="ECO:0000313" key="5">
    <source>
        <dbReference type="EMBL" id="MEY8244449.1"/>
    </source>
</evidence>
<dbReference type="PANTHER" id="PTHR21599:SF0">
    <property type="entry name" value="GLYCERATE KINASE"/>
    <property type="match status" value="1"/>
</dbReference>